<gene>
    <name evidence="1" type="ORF">DPEC_G00340300</name>
</gene>
<organism evidence="1 2">
    <name type="scientific">Dallia pectoralis</name>
    <name type="common">Alaska blackfish</name>
    <dbReference type="NCBI Taxonomy" id="75939"/>
    <lineage>
        <taxon>Eukaryota</taxon>
        <taxon>Metazoa</taxon>
        <taxon>Chordata</taxon>
        <taxon>Craniata</taxon>
        <taxon>Vertebrata</taxon>
        <taxon>Euteleostomi</taxon>
        <taxon>Actinopterygii</taxon>
        <taxon>Neopterygii</taxon>
        <taxon>Teleostei</taxon>
        <taxon>Protacanthopterygii</taxon>
        <taxon>Esociformes</taxon>
        <taxon>Umbridae</taxon>
        <taxon>Dallia</taxon>
    </lineage>
</organism>
<dbReference type="Proteomes" id="UP001157502">
    <property type="component" value="Chromosome 34"/>
</dbReference>
<keyword evidence="2" id="KW-1185">Reference proteome</keyword>
<comment type="caution">
    <text evidence="1">The sequence shown here is derived from an EMBL/GenBank/DDBJ whole genome shotgun (WGS) entry which is preliminary data.</text>
</comment>
<proteinExistence type="predicted"/>
<evidence type="ECO:0000313" key="2">
    <source>
        <dbReference type="Proteomes" id="UP001157502"/>
    </source>
</evidence>
<accession>A0ACC2F570</accession>
<reference evidence="1" key="1">
    <citation type="submission" date="2021-05" db="EMBL/GenBank/DDBJ databases">
        <authorList>
            <person name="Pan Q."/>
            <person name="Jouanno E."/>
            <person name="Zahm M."/>
            <person name="Klopp C."/>
            <person name="Cabau C."/>
            <person name="Louis A."/>
            <person name="Berthelot C."/>
            <person name="Parey E."/>
            <person name="Roest Crollius H."/>
            <person name="Montfort J."/>
            <person name="Robinson-Rechavi M."/>
            <person name="Bouchez O."/>
            <person name="Lampietro C."/>
            <person name="Lopez Roques C."/>
            <person name="Donnadieu C."/>
            <person name="Postlethwait J."/>
            <person name="Bobe J."/>
            <person name="Dillon D."/>
            <person name="Chandos A."/>
            <person name="von Hippel F."/>
            <person name="Guiguen Y."/>
        </authorList>
    </citation>
    <scope>NUCLEOTIDE SEQUENCE</scope>
    <source>
        <strain evidence="1">YG-Jan2019</strain>
    </source>
</reference>
<evidence type="ECO:0000313" key="1">
    <source>
        <dbReference type="EMBL" id="KAJ7986478.1"/>
    </source>
</evidence>
<dbReference type="EMBL" id="CM055761">
    <property type="protein sequence ID" value="KAJ7986478.1"/>
    <property type="molecule type" value="Genomic_DNA"/>
</dbReference>
<sequence>MCSTIHKFFSGDHVSRRVKDASGAWTRKNVPIPGAVMDYNKHMEEVLYEQRVILDSVNSALASFRFASSPIDEDQVLKMRAQQHSDIQSLMKSNLDQEADLSEVLQSLQDMSQGLTEMDKDIPEVKDMTEERHKIQKFMSDMEACFTRLHELCGLRSTQKEAAGTSECVWRWWQEPKEMEKLQPPSVSRILMDPNLANQSRADLSLMVENIAEAMSCKTAMRMAFRFIQDGLHTLNMALQEQTLKVKNGQARLKAEDCCAKEQLEGNRRRINQLEAEKHQLQEAIVAQQFQIRKLQYTGKRGSAEDSLPMSQSVLLTQVTPVPSKYAKLPPIARDEQKSIIHLPQILAKAEEDHPVQAGFWDGPTKSPGDMHKHTFGKRASRRCSFPEVPSQSQPVPIPSHSKLVTDKPCKPTRSQKTVRRCHRLPPIAQAIPLVQASAETKPPAPKTQTSRDRKLYRGQVKTVRDYSATMNNDMNVSKKMAAPPCNLCCIPLLVALGIIQGPTPPLRSRKKM</sequence>
<protein>
    <submittedName>
        <fullName evidence="1">Uncharacterized protein</fullName>
    </submittedName>
</protein>
<name>A0ACC2F570_DALPE</name>